<organism evidence="2 3">
    <name type="scientific">Sedimentibacter saalensis</name>
    <dbReference type="NCBI Taxonomy" id="130788"/>
    <lineage>
        <taxon>Bacteria</taxon>
        <taxon>Bacillati</taxon>
        <taxon>Bacillota</taxon>
        <taxon>Tissierellia</taxon>
        <taxon>Sedimentibacter</taxon>
    </lineage>
</organism>
<dbReference type="PANTHER" id="PTHR39209">
    <property type="match status" value="1"/>
</dbReference>
<proteinExistence type="predicted"/>
<evidence type="ECO:0000259" key="1">
    <source>
        <dbReference type="SMART" id="SM00873"/>
    </source>
</evidence>
<keyword evidence="3" id="KW-1185">Reference proteome</keyword>
<dbReference type="Proteomes" id="UP000315343">
    <property type="component" value="Unassembled WGS sequence"/>
</dbReference>
<comment type="caution">
    <text evidence="2">The sequence shown here is derived from an EMBL/GenBank/DDBJ whole genome shotgun (WGS) entry which is preliminary data.</text>
</comment>
<dbReference type="GO" id="GO:0003723">
    <property type="term" value="F:RNA binding"/>
    <property type="evidence" value="ECO:0007669"/>
    <property type="project" value="InterPro"/>
</dbReference>
<dbReference type="Gene3D" id="3.50.40.10">
    <property type="entry name" value="Phenylalanyl-trna Synthetase, Chain B, domain 3"/>
    <property type="match status" value="1"/>
</dbReference>
<dbReference type="EMBL" id="VLKH01000009">
    <property type="protein sequence ID" value="TWH78438.1"/>
    <property type="molecule type" value="Genomic_DNA"/>
</dbReference>
<dbReference type="RefSeq" id="WP_145085150.1">
    <property type="nucleotide sequence ID" value="NZ_JAYFNS010000011.1"/>
</dbReference>
<evidence type="ECO:0000313" key="2">
    <source>
        <dbReference type="EMBL" id="TWH78438.1"/>
    </source>
</evidence>
<dbReference type="GO" id="GO:0004826">
    <property type="term" value="F:phenylalanine-tRNA ligase activity"/>
    <property type="evidence" value="ECO:0007669"/>
    <property type="project" value="InterPro"/>
</dbReference>
<dbReference type="AlphaFoldDB" id="A0A562J5G0"/>
<reference evidence="2 3" key="1">
    <citation type="submission" date="2019-07" db="EMBL/GenBank/DDBJ databases">
        <title>Genomic Encyclopedia of Type Strains, Phase I: the one thousand microbial genomes (KMG-I) project.</title>
        <authorList>
            <person name="Kyrpides N."/>
        </authorList>
    </citation>
    <scope>NUCLEOTIDE SEQUENCE [LARGE SCALE GENOMIC DNA]</scope>
    <source>
        <strain evidence="2 3">DSM 13558</strain>
    </source>
</reference>
<dbReference type="SMART" id="SM00873">
    <property type="entry name" value="B3_4"/>
    <property type="match status" value="1"/>
</dbReference>
<dbReference type="InterPro" id="IPR020825">
    <property type="entry name" value="Phe-tRNA_synthase-like_B3/B4"/>
</dbReference>
<accession>A0A562J5G0</accession>
<dbReference type="SUPFAM" id="SSF56037">
    <property type="entry name" value="PheT/TilS domain"/>
    <property type="match status" value="1"/>
</dbReference>
<sequence>MKYTVDKSVFELNKDIKFGILIGENIENSETTFADEERLRQAENKMREEIKPENLRSLHNVELYRDVMIKSGINPNKYPPSVEAMFKRIIKGGQLPVINALVDLCNAVSIENGISLGGHDLRDIHQDLEVRYSRKGDIFLPFGAEEYEDVPEGELVFTSGNVVQTLKWVWRQSELGKLTNESSNVFFQLVGFEYNEDSTLKKSMDEIENLVIKRFNGKVKRFLVDMNNDSIEF</sequence>
<dbReference type="OrthoDB" id="276580at2"/>
<dbReference type="PANTHER" id="PTHR39209:SF2">
    <property type="entry name" value="CYTOPLASMIC PROTEIN"/>
    <property type="match status" value="1"/>
</dbReference>
<name>A0A562J5G0_9FIRM</name>
<dbReference type="Pfam" id="PF03483">
    <property type="entry name" value="B3_4"/>
    <property type="match status" value="1"/>
</dbReference>
<dbReference type="InterPro" id="IPR005146">
    <property type="entry name" value="B3/B4_tRNA-bd"/>
</dbReference>
<feature type="domain" description="B3/B4 tRNA-binding" evidence="1">
    <location>
        <begin position="63"/>
        <end position="216"/>
    </location>
</feature>
<gene>
    <name evidence="2" type="ORF">LY60_02897</name>
</gene>
<evidence type="ECO:0000313" key="3">
    <source>
        <dbReference type="Proteomes" id="UP000315343"/>
    </source>
</evidence>
<protein>
    <submittedName>
        <fullName evidence="2">DNA/RNA-binding domain of Phe-tRNA-synthetase-like protein</fullName>
    </submittedName>
</protein>